<evidence type="ECO:0000313" key="1">
    <source>
        <dbReference type="EMBL" id="GAH66608.1"/>
    </source>
</evidence>
<dbReference type="SUPFAM" id="SSF55785">
    <property type="entry name" value="PYP-like sensor domain (PAS domain)"/>
    <property type="match status" value="1"/>
</dbReference>
<evidence type="ECO:0008006" key="2">
    <source>
        <dbReference type="Google" id="ProtNLM"/>
    </source>
</evidence>
<organism evidence="1">
    <name type="scientific">marine sediment metagenome</name>
    <dbReference type="NCBI Taxonomy" id="412755"/>
    <lineage>
        <taxon>unclassified sequences</taxon>
        <taxon>metagenomes</taxon>
        <taxon>ecological metagenomes</taxon>
    </lineage>
</organism>
<reference evidence="1" key="1">
    <citation type="journal article" date="2014" name="Front. Microbiol.">
        <title>High frequency of phylogenetically diverse reductive dehalogenase-homologous genes in deep subseafloor sedimentary metagenomes.</title>
        <authorList>
            <person name="Kawai M."/>
            <person name="Futagami T."/>
            <person name="Toyoda A."/>
            <person name="Takaki Y."/>
            <person name="Nishi S."/>
            <person name="Hori S."/>
            <person name="Arai W."/>
            <person name="Tsubouchi T."/>
            <person name="Morono Y."/>
            <person name="Uchiyama I."/>
            <person name="Ito T."/>
            <person name="Fujiyama A."/>
            <person name="Inagaki F."/>
            <person name="Takami H."/>
        </authorList>
    </citation>
    <scope>NUCLEOTIDE SEQUENCE</scope>
    <source>
        <strain evidence="1">Expedition CK06-06</strain>
    </source>
</reference>
<comment type="caution">
    <text evidence="1">The sequence shown here is derived from an EMBL/GenBank/DDBJ whole genome shotgun (WGS) entry which is preliminary data.</text>
</comment>
<dbReference type="AlphaFoldDB" id="X1JA28"/>
<gene>
    <name evidence="1" type="ORF">S03H2_52521</name>
</gene>
<dbReference type="EMBL" id="BARU01033364">
    <property type="protein sequence ID" value="GAH66608.1"/>
    <property type="molecule type" value="Genomic_DNA"/>
</dbReference>
<proteinExistence type="predicted"/>
<sequence length="89" mass="10111">TSYHFGSEELYVPPEEFVGKRHSEVMPAYVNKLFAKAFSKNKQGKVAQYKYHLEIGGETKWYCAKLSPVFLDGEFRGSVAVVRGLTMCK</sequence>
<accession>X1JA28</accession>
<name>X1JA28_9ZZZZ</name>
<protein>
    <recommendedName>
        <fullName evidence="2">PAS fold-4 domain-containing protein</fullName>
    </recommendedName>
</protein>
<feature type="non-terminal residue" evidence="1">
    <location>
        <position position="1"/>
    </location>
</feature>
<dbReference type="InterPro" id="IPR035965">
    <property type="entry name" value="PAS-like_dom_sf"/>
</dbReference>
<dbReference type="Gene3D" id="3.30.450.20">
    <property type="entry name" value="PAS domain"/>
    <property type="match status" value="1"/>
</dbReference>